<dbReference type="EMBL" id="OW240914">
    <property type="protein sequence ID" value="CAH2277229.1"/>
    <property type="molecule type" value="Genomic_DNA"/>
</dbReference>
<organism evidence="3 4">
    <name type="scientific">Pelobates cultripes</name>
    <name type="common">Western spadefoot toad</name>
    <dbReference type="NCBI Taxonomy" id="61616"/>
    <lineage>
        <taxon>Eukaryota</taxon>
        <taxon>Metazoa</taxon>
        <taxon>Chordata</taxon>
        <taxon>Craniata</taxon>
        <taxon>Vertebrata</taxon>
        <taxon>Euteleostomi</taxon>
        <taxon>Amphibia</taxon>
        <taxon>Batrachia</taxon>
        <taxon>Anura</taxon>
        <taxon>Pelobatoidea</taxon>
        <taxon>Pelobatidae</taxon>
        <taxon>Pelobates</taxon>
    </lineage>
</organism>
<protein>
    <submittedName>
        <fullName evidence="3">Uncharacterized protein</fullName>
    </submittedName>
</protein>
<evidence type="ECO:0000256" key="1">
    <source>
        <dbReference type="ARBA" id="ARBA00061640"/>
    </source>
</evidence>
<evidence type="ECO:0000256" key="2">
    <source>
        <dbReference type="SAM" id="MobiDB-lite"/>
    </source>
</evidence>
<dbReference type="InterPro" id="IPR004244">
    <property type="entry name" value="Transposase_22"/>
</dbReference>
<dbReference type="FunFam" id="3.30.70.1820:FF:000002">
    <property type="entry name" value="LINE-1 retrotransposable element ORF1 protein"/>
    <property type="match status" value="1"/>
</dbReference>
<gene>
    <name evidence="3" type="ORF">PECUL_23A026695</name>
</gene>
<name>A0AAD1VZ06_PELCU</name>
<reference evidence="3" key="1">
    <citation type="submission" date="2022-03" db="EMBL/GenBank/DDBJ databases">
        <authorList>
            <person name="Alioto T."/>
            <person name="Alioto T."/>
            <person name="Gomez Garrido J."/>
        </authorList>
    </citation>
    <scope>NUCLEOTIDE SEQUENCE</scope>
</reference>
<dbReference type="PANTHER" id="PTHR11505">
    <property type="entry name" value="L1 TRANSPOSABLE ELEMENT-RELATED"/>
    <property type="match status" value="1"/>
</dbReference>
<dbReference type="Gene3D" id="3.30.70.1820">
    <property type="entry name" value="L1 transposable element, RRM domain"/>
    <property type="match status" value="1"/>
</dbReference>
<feature type="compositionally biased region" description="Polar residues" evidence="2">
    <location>
        <begin position="120"/>
        <end position="137"/>
    </location>
</feature>
<sequence length="453" mass="51540">MRSIAGTHVFKLPVVTSRHFRCDACVPRRVSMYTWTPRRFRFVAACVPQHTRKSFLLMGGEKRVLYPLLGLLLMKSLRKGSKPKSRSSTLHSMHSMFQPAKSADVNEDAAKSTKRAASGAANSTDMVNNCQDTTNSLEGRKNGDSHEIQSDHLDQTHPDLGEGGSGKMLPIDTANISIPIMRTSGLDGIQCILAQMKEDRIFLAGEIERNAKEIRLEIQAIGNRTAALEVRVEAVAKAHNDLLIQSSEWGTRLDALEVAFEDLINRSRRNNIKIRGIPETRDEGPVQNLVLEIFRPLLPDIPEPRWEIDRAHRLSGGLRRNDERPRDIIVRFHYHSTKDAVVRKCRGMEVIYREKVLQIFQDLSPSTLLKRRQWKPIADHLRLNHIPFAWGHPFKLLAFHNEQTRALLPTGDPSRFFQTMGLDTPEGVIPLFQQKTPLPTLPREWFDARENQT</sequence>
<proteinExistence type="inferred from homology"/>
<evidence type="ECO:0000313" key="4">
    <source>
        <dbReference type="Proteomes" id="UP001295444"/>
    </source>
</evidence>
<dbReference type="AlphaFoldDB" id="A0AAD1VZ06"/>
<keyword evidence="4" id="KW-1185">Reference proteome</keyword>
<feature type="compositionally biased region" description="Basic and acidic residues" evidence="2">
    <location>
        <begin position="138"/>
        <end position="160"/>
    </location>
</feature>
<accession>A0AAD1VZ06</accession>
<feature type="region of interest" description="Disordered" evidence="2">
    <location>
        <begin position="99"/>
        <end position="168"/>
    </location>
</feature>
<evidence type="ECO:0000313" key="3">
    <source>
        <dbReference type="EMBL" id="CAH2277229.1"/>
    </source>
</evidence>
<dbReference type="Proteomes" id="UP001295444">
    <property type="component" value="Chromosome 03"/>
</dbReference>
<comment type="similarity">
    <text evidence="1">Belongs to the transposase 22 family.</text>
</comment>